<organism evidence="1">
    <name type="scientific">Davidia involucrata</name>
    <name type="common">Dove tree</name>
    <dbReference type="NCBI Taxonomy" id="16924"/>
    <lineage>
        <taxon>Eukaryota</taxon>
        <taxon>Viridiplantae</taxon>
        <taxon>Streptophyta</taxon>
        <taxon>Embryophyta</taxon>
        <taxon>Tracheophyta</taxon>
        <taxon>Spermatophyta</taxon>
        <taxon>Magnoliopsida</taxon>
        <taxon>eudicotyledons</taxon>
        <taxon>Gunneridae</taxon>
        <taxon>Pentapetalae</taxon>
        <taxon>asterids</taxon>
        <taxon>Cornales</taxon>
        <taxon>Nyssaceae</taxon>
        <taxon>Davidia</taxon>
    </lineage>
</organism>
<evidence type="ECO:0000313" key="1">
    <source>
        <dbReference type="EMBL" id="MPA70108.1"/>
    </source>
</evidence>
<reference evidence="1" key="1">
    <citation type="submission" date="2019-08" db="EMBL/GenBank/DDBJ databases">
        <title>Reference gene set and small RNA set construction with multiple tissues from Davidia involucrata Baill.</title>
        <authorList>
            <person name="Yang H."/>
            <person name="Zhou C."/>
            <person name="Li G."/>
            <person name="Wang J."/>
            <person name="Gao P."/>
            <person name="Wang M."/>
            <person name="Wang R."/>
            <person name="Zhao Y."/>
        </authorList>
    </citation>
    <scope>NUCLEOTIDE SEQUENCE</scope>
    <source>
        <tissue evidence="1">Mixed with DoveR01_LX</tissue>
    </source>
</reference>
<proteinExistence type="predicted"/>
<dbReference type="EMBL" id="GHES01039549">
    <property type="protein sequence ID" value="MPA70108.1"/>
    <property type="molecule type" value="Transcribed_RNA"/>
</dbReference>
<sequence length="112" mass="12952">MQRIPTCLPALLLLTDGIILHFIHLLICHSLTSLPKVTILQEWSWSDLSIHHAMPTSTDHRGSMFSYHAMPTTTDHKGINEFYHAMSSITELVLYEWRSMLSNDNSDLKFWI</sequence>
<accession>A0A5B7BP30</accession>
<protein>
    <submittedName>
        <fullName evidence="1">Putative serine/arginine-rich splicing factor RS31-like</fullName>
    </submittedName>
</protein>
<gene>
    <name evidence="1" type="ORF">Din_039549</name>
</gene>
<dbReference type="AlphaFoldDB" id="A0A5B7BP30"/>
<name>A0A5B7BP30_DAVIN</name>